<dbReference type="EMBL" id="MU274908">
    <property type="protein sequence ID" value="KAI0090427.1"/>
    <property type="molecule type" value="Genomic_DNA"/>
</dbReference>
<protein>
    <submittedName>
        <fullName evidence="1">Uncharacterized protein</fullName>
    </submittedName>
</protein>
<sequence>MEDEHGDIDRALLVRLDLVTLAVIVLALYHHLITVHEEVRFVWFQKFSGATVIYLANRYVVLTSIVLLTIFTFVHSEAANVCKAGVPLAAALLQSAQLIQGIFATLRTYAIRDSSILPSVTVFTLYTAAFITRIIWIISSTVAPGPGYKGCLTYYEQRYFKSSFLSLRSPLSYILTR</sequence>
<name>A0ACB8U7S0_9APHY</name>
<keyword evidence="2" id="KW-1185">Reference proteome</keyword>
<comment type="caution">
    <text evidence="1">The sequence shown here is derived from an EMBL/GenBank/DDBJ whole genome shotgun (WGS) entry which is preliminary data.</text>
</comment>
<evidence type="ECO:0000313" key="2">
    <source>
        <dbReference type="Proteomes" id="UP001055072"/>
    </source>
</evidence>
<evidence type="ECO:0000313" key="1">
    <source>
        <dbReference type="EMBL" id="KAI0090427.1"/>
    </source>
</evidence>
<proteinExistence type="predicted"/>
<gene>
    <name evidence="1" type="ORF">BDY19DRAFT_771843</name>
</gene>
<dbReference type="Proteomes" id="UP001055072">
    <property type="component" value="Unassembled WGS sequence"/>
</dbReference>
<organism evidence="1 2">
    <name type="scientific">Irpex rosettiformis</name>
    <dbReference type="NCBI Taxonomy" id="378272"/>
    <lineage>
        <taxon>Eukaryota</taxon>
        <taxon>Fungi</taxon>
        <taxon>Dikarya</taxon>
        <taxon>Basidiomycota</taxon>
        <taxon>Agaricomycotina</taxon>
        <taxon>Agaricomycetes</taxon>
        <taxon>Polyporales</taxon>
        <taxon>Irpicaceae</taxon>
        <taxon>Irpex</taxon>
    </lineage>
</organism>
<reference evidence="1" key="1">
    <citation type="journal article" date="2021" name="Environ. Microbiol.">
        <title>Gene family expansions and transcriptome signatures uncover fungal adaptations to wood decay.</title>
        <authorList>
            <person name="Hage H."/>
            <person name="Miyauchi S."/>
            <person name="Viragh M."/>
            <person name="Drula E."/>
            <person name="Min B."/>
            <person name="Chaduli D."/>
            <person name="Navarro D."/>
            <person name="Favel A."/>
            <person name="Norest M."/>
            <person name="Lesage-Meessen L."/>
            <person name="Balint B."/>
            <person name="Merenyi Z."/>
            <person name="de Eugenio L."/>
            <person name="Morin E."/>
            <person name="Martinez A.T."/>
            <person name="Baldrian P."/>
            <person name="Stursova M."/>
            <person name="Martinez M.J."/>
            <person name="Novotny C."/>
            <person name="Magnuson J.K."/>
            <person name="Spatafora J.W."/>
            <person name="Maurice S."/>
            <person name="Pangilinan J."/>
            <person name="Andreopoulos W."/>
            <person name="LaButti K."/>
            <person name="Hundley H."/>
            <person name="Na H."/>
            <person name="Kuo A."/>
            <person name="Barry K."/>
            <person name="Lipzen A."/>
            <person name="Henrissat B."/>
            <person name="Riley R."/>
            <person name="Ahrendt S."/>
            <person name="Nagy L.G."/>
            <person name="Grigoriev I.V."/>
            <person name="Martin F."/>
            <person name="Rosso M.N."/>
        </authorList>
    </citation>
    <scope>NUCLEOTIDE SEQUENCE</scope>
    <source>
        <strain evidence="1">CBS 384.51</strain>
    </source>
</reference>
<accession>A0ACB8U7S0</accession>